<proteinExistence type="predicted"/>
<evidence type="ECO:0000313" key="2">
    <source>
        <dbReference type="Proteomes" id="UP000814140"/>
    </source>
</evidence>
<reference evidence="1" key="2">
    <citation type="journal article" date="2022" name="New Phytol.">
        <title>Evolutionary transition to the ectomycorrhizal habit in the genomes of a hyperdiverse lineage of mushroom-forming fungi.</title>
        <authorList>
            <person name="Looney B."/>
            <person name="Miyauchi S."/>
            <person name="Morin E."/>
            <person name="Drula E."/>
            <person name="Courty P.E."/>
            <person name="Kohler A."/>
            <person name="Kuo A."/>
            <person name="LaButti K."/>
            <person name="Pangilinan J."/>
            <person name="Lipzen A."/>
            <person name="Riley R."/>
            <person name="Andreopoulos W."/>
            <person name="He G."/>
            <person name="Johnson J."/>
            <person name="Nolan M."/>
            <person name="Tritt A."/>
            <person name="Barry K.W."/>
            <person name="Grigoriev I.V."/>
            <person name="Nagy L.G."/>
            <person name="Hibbett D."/>
            <person name="Henrissat B."/>
            <person name="Matheny P.B."/>
            <person name="Labbe J."/>
            <person name="Martin F.M."/>
        </authorList>
    </citation>
    <scope>NUCLEOTIDE SEQUENCE</scope>
    <source>
        <strain evidence="1">HHB10654</strain>
    </source>
</reference>
<dbReference type="EMBL" id="MU277237">
    <property type="protein sequence ID" value="KAI0058224.1"/>
    <property type="molecule type" value="Genomic_DNA"/>
</dbReference>
<dbReference type="Proteomes" id="UP000814140">
    <property type="component" value="Unassembled WGS sequence"/>
</dbReference>
<gene>
    <name evidence="1" type="ORF">BV25DRAFT_1919437</name>
</gene>
<keyword evidence="2" id="KW-1185">Reference proteome</keyword>
<organism evidence="1 2">
    <name type="scientific">Artomyces pyxidatus</name>
    <dbReference type="NCBI Taxonomy" id="48021"/>
    <lineage>
        <taxon>Eukaryota</taxon>
        <taxon>Fungi</taxon>
        <taxon>Dikarya</taxon>
        <taxon>Basidiomycota</taxon>
        <taxon>Agaricomycotina</taxon>
        <taxon>Agaricomycetes</taxon>
        <taxon>Russulales</taxon>
        <taxon>Auriscalpiaceae</taxon>
        <taxon>Artomyces</taxon>
    </lineage>
</organism>
<name>A0ACB8SNT3_9AGAM</name>
<sequence>MFYSSSTLVCTAHSSKVNGIPVDRKTHTYLKDGDVLTLACRRDGPFAYRFTLETSDADHECTFRSLYSMGKIIGQGGFSSVYEALNTRTGTKMAVKVIRANPFPTKSTNKFDVLKEVKIMKDLVHPHVVQLEAVFPEPRHIYVVLELFPLGNLMSVIVSHESFSKAVVFQVNQALIYLHQNHIVHRDIKPENILIACMEPVHVKVADFGLATLLQPGAALQSICGTPEYMAPEVELQASKYNAVVDSWSLGVTLFVMLSGQYPWADEEPHIILWNLLPASLTPAGENPITCLPPASMSSTDLLQLSISCAAFSFTNLLSV</sequence>
<accession>A0ACB8SNT3</accession>
<reference evidence="1" key="1">
    <citation type="submission" date="2021-03" db="EMBL/GenBank/DDBJ databases">
        <authorList>
            <consortium name="DOE Joint Genome Institute"/>
            <person name="Ahrendt S."/>
            <person name="Looney B.P."/>
            <person name="Miyauchi S."/>
            <person name="Morin E."/>
            <person name="Drula E."/>
            <person name="Courty P.E."/>
            <person name="Chicoki N."/>
            <person name="Fauchery L."/>
            <person name="Kohler A."/>
            <person name="Kuo A."/>
            <person name="Labutti K."/>
            <person name="Pangilinan J."/>
            <person name="Lipzen A."/>
            <person name="Riley R."/>
            <person name="Andreopoulos W."/>
            <person name="He G."/>
            <person name="Johnson J."/>
            <person name="Barry K.W."/>
            <person name="Grigoriev I.V."/>
            <person name="Nagy L."/>
            <person name="Hibbett D."/>
            <person name="Henrissat B."/>
            <person name="Matheny P.B."/>
            <person name="Labbe J."/>
            <person name="Martin F."/>
        </authorList>
    </citation>
    <scope>NUCLEOTIDE SEQUENCE</scope>
    <source>
        <strain evidence="1">HHB10654</strain>
    </source>
</reference>
<evidence type="ECO:0000313" key="1">
    <source>
        <dbReference type="EMBL" id="KAI0058224.1"/>
    </source>
</evidence>
<protein>
    <submittedName>
        <fullName evidence="1">Kinase-like protein</fullName>
    </submittedName>
</protein>
<comment type="caution">
    <text evidence="1">The sequence shown here is derived from an EMBL/GenBank/DDBJ whole genome shotgun (WGS) entry which is preliminary data.</text>
</comment>